<dbReference type="Pfam" id="PF12813">
    <property type="entry name" value="XPG_I_2"/>
    <property type="match status" value="1"/>
</dbReference>
<gene>
    <name evidence="7" type="ORF">PENPOL_c004G09214</name>
</gene>
<dbReference type="CDD" id="cd12148">
    <property type="entry name" value="fungal_TF_MHR"/>
    <property type="match status" value="1"/>
</dbReference>
<sequence>MSTVDNPRLSSVRGASPRIPRACERCRSRKVRCDGNIPCATCSPGHHPCIYRTEPRTRKKRKRALDATVGLSQTSSHYPRPRAGPVTPTLHDPVQYKRQRELRAGIGISNVDTGSFQFYGPSSHFCFIERTCQRITRKTNETLLTPRTSAEGGLGKWNLKHFMFSLDVNHPTTCQPDAYIAREKGSTLIDAFFEIIHPQIPVLNYADIVELWEDMGKPPGQQRVRKGKEILFMVLAIGARVSIAQGQQDTSVLKDWADHFTTQANGLHATFEDLSLPSTIFLLLKGMYAIQVMRPNEAYLYLGHAARSVMALGINRQQVVNGANVVVHSLKRTFWAIYSTERMCALYTGRPSAFRDDLNDAPYPEDLPLPAIPDATAENFRDPLRLCGFVRAMAGIGQVADRLFLEIYSPKSISNTSSPAQVGDLAAETEPLLESVTCQLPLYLHFFDITLPPGRGWQEVQRLTLGCHYYFIRMLMHRHALLFAAFFDSREEAQRSAGDRFNIDLSIQETTKAASNIIDLIHDVYFRRYPRARFDGASATILVSACITLLYDVLDPKTNADHAKFVFAAVERGVECLDQIHHVGHTTGKAVSLDVMNIAKDALHSTTVDPELSQNLHLLPYAESVLLDGRAIDSGLPRVQAVVIDGPSLVYHVYRRLLGWMDPSSDVLDYQPTCDEISRGVISFLLQLTRMGVNINKICFDGALPVSKREVRYSRIEKLRHRLELARRNLSLPATPKCRDVIPTKRGQVWCSRGLPQRRKGLPENPFMVSAVFEDLRTRWTKEQIRKEVDDDVSCLVAGTDYPWADITVMVPGEADVECARVAKLTGCAVLTDDSDLLLHDLGENGAVLFLDSVQTSSGVWNPADPDIRGLRICPHSLSGRLGIPSVQWFGYELQKNHHLRFAEITRIAKESSKATELSSEYLEFLQEYQPEGTDNEVIRGAGQSAQPMDPRVSELFWQYELPGIYSSGEQPHVYLGILNEDSSRRCAWEQGRTYRSLGYSFFNISRPAANQFTVVHEFVRRGGRIVAEEITLSGTKTVTSDLDLLRRRLAHAHATFDKGLAPEGFWFLYALSDIYRDGAGTTTVPSAKELESFLTKGYMAQSTKWADIHLLAQMQAALYSLRILKQLFDIAAPDDDLVESSSLLADLPPLHIMMSRQKMIESFANTRLVRHAVRQLIETYG</sequence>
<comment type="caution">
    <text evidence="7">The sequence shown here is derived from an EMBL/GenBank/DDBJ whole genome shotgun (WGS) entry which is preliminary data.</text>
</comment>
<dbReference type="SMART" id="SM00906">
    <property type="entry name" value="Fungal_trans"/>
    <property type="match status" value="1"/>
</dbReference>
<protein>
    <recommendedName>
        <fullName evidence="6">Zn(2)-C6 fungal-type domain-containing protein</fullName>
    </recommendedName>
</protein>
<reference evidence="8" key="1">
    <citation type="journal article" date="2017" name="Nat. Microbiol.">
        <title>Global analysis of biosynthetic gene clusters reveals vast potential of secondary metabolite production in Penicillium species.</title>
        <authorList>
            <person name="Nielsen J.C."/>
            <person name="Grijseels S."/>
            <person name="Prigent S."/>
            <person name="Ji B."/>
            <person name="Dainat J."/>
            <person name="Nielsen K.F."/>
            <person name="Frisvad J.C."/>
            <person name="Workman M."/>
            <person name="Nielsen J."/>
        </authorList>
    </citation>
    <scope>NUCLEOTIDE SEQUENCE [LARGE SCALE GENOMIC DNA]</scope>
    <source>
        <strain evidence="8">IBT 4502</strain>
    </source>
</reference>
<dbReference type="PANTHER" id="PTHR47424">
    <property type="entry name" value="REGULATORY PROTEIN GAL4"/>
    <property type="match status" value="1"/>
</dbReference>
<dbReference type="PROSITE" id="PS00463">
    <property type="entry name" value="ZN2_CY6_FUNGAL_1"/>
    <property type="match status" value="1"/>
</dbReference>
<organism evidence="7 8">
    <name type="scientific">Penicillium polonicum</name>
    <dbReference type="NCBI Taxonomy" id="60169"/>
    <lineage>
        <taxon>Eukaryota</taxon>
        <taxon>Fungi</taxon>
        <taxon>Dikarya</taxon>
        <taxon>Ascomycota</taxon>
        <taxon>Pezizomycotina</taxon>
        <taxon>Eurotiomycetes</taxon>
        <taxon>Eurotiomycetidae</taxon>
        <taxon>Eurotiales</taxon>
        <taxon>Aspergillaceae</taxon>
        <taxon>Penicillium</taxon>
    </lineage>
</organism>
<dbReference type="PANTHER" id="PTHR47424:SF3">
    <property type="entry name" value="REGULATORY PROTEIN GAL4"/>
    <property type="match status" value="1"/>
</dbReference>
<dbReference type="SUPFAM" id="SSF88723">
    <property type="entry name" value="PIN domain-like"/>
    <property type="match status" value="1"/>
</dbReference>
<proteinExistence type="predicted"/>
<dbReference type="EMBL" id="MDYM01000004">
    <property type="protein sequence ID" value="OQD66421.1"/>
    <property type="molecule type" value="Genomic_DNA"/>
</dbReference>
<dbReference type="GO" id="GO:0008270">
    <property type="term" value="F:zinc ion binding"/>
    <property type="evidence" value="ECO:0007669"/>
    <property type="project" value="InterPro"/>
</dbReference>
<evidence type="ECO:0000256" key="3">
    <source>
        <dbReference type="ARBA" id="ARBA00023125"/>
    </source>
</evidence>
<dbReference type="Gene3D" id="4.10.240.10">
    <property type="entry name" value="Zn(2)-C6 fungal-type DNA-binding domain"/>
    <property type="match status" value="1"/>
</dbReference>
<evidence type="ECO:0000256" key="5">
    <source>
        <dbReference type="ARBA" id="ARBA00023242"/>
    </source>
</evidence>
<name>A0A1V6NNV6_PENPO</name>
<accession>A0A1V6NNV6</accession>
<evidence type="ECO:0000256" key="1">
    <source>
        <dbReference type="ARBA" id="ARBA00022723"/>
    </source>
</evidence>
<dbReference type="Gene3D" id="3.40.50.1010">
    <property type="entry name" value="5'-nuclease"/>
    <property type="match status" value="1"/>
</dbReference>
<dbReference type="Pfam" id="PF00172">
    <property type="entry name" value="Zn_clus"/>
    <property type="match status" value="1"/>
</dbReference>
<keyword evidence="5" id="KW-0539">Nucleus</keyword>
<keyword evidence="1" id="KW-0479">Metal-binding</keyword>
<evidence type="ECO:0000256" key="4">
    <source>
        <dbReference type="ARBA" id="ARBA00023163"/>
    </source>
</evidence>
<keyword evidence="8" id="KW-1185">Reference proteome</keyword>
<evidence type="ECO:0000256" key="2">
    <source>
        <dbReference type="ARBA" id="ARBA00023015"/>
    </source>
</evidence>
<dbReference type="CDD" id="cd00067">
    <property type="entry name" value="GAL4"/>
    <property type="match status" value="1"/>
</dbReference>
<dbReference type="Pfam" id="PF04082">
    <property type="entry name" value="Fungal_trans"/>
    <property type="match status" value="1"/>
</dbReference>
<dbReference type="InterPro" id="IPR036864">
    <property type="entry name" value="Zn2-C6_fun-type_DNA-bd_sf"/>
</dbReference>
<evidence type="ECO:0000313" key="8">
    <source>
        <dbReference type="Proteomes" id="UP000191408"/>
    </source>
</evidence>
<feature type="domain" description="Zn(2)-C6 fungal-type" evidence="6">
    <location>
        <begin position="22"/>
        <end position="51"/>
    </location>
</feature>
<keyword evidence="4" id="KW-0804">Transcription</keyword>
<dbReference type="STRING" id="60169.A0A1V6NNV6"/>
<dbReference type="InterPro" id="IPR001138">
    <property type="entry name" value="Zn2Cys6_DnaBD"/>
</dbReference>
<dbReference type="OrthoDB" id="5296287at2759"/>
<dbReference type="GO" id="GO:0000981">
    <property type="term" value="F:DNA-binding transcription factor activity, RNA polymerase II-specific"/>
    <property type="evidence" value="ECO:0007669"/>
    <property type="project" value="InterPro"/>
</dbReference>
<dbReference type="GO" id="GO:0006351">
    <property type="term" value="P:DNA-templated transcription"/>
    <property type="evidence" value="ECO:0007669"/>
    <property type="project" value="InterPro"/>
</dbReference>
<keyword evidence="3" id="KW-0238">DNA-binding</keyword>
<dbReference type="InterPro" id="IPR007219">
    <property type="entry name" value="XnlR_reg_dom"/>
</dbReference>
<evidence type="ECO:0000313" key="7">
    <source>
        <dbReference type="EMBL" id="OQD66421.1"/>
    </source>
</evidence>
<dbReference type="InterPro" id="IPR029060">
    <property type="entry name" value="PIN-like_dom_sf"/>
</dbReference>
<dbReference type="SUPFAM" id="SSF57701">
    <property type="entry name" value="Zn2/Cys6 DNA-binding domain"/>
    <property type="match status" value="1"/>
</dbReference>
<dbReference type="Proteomes" id="UP000191408">
    <property type="component" value="Unassembled WGS sequence"/>
</dbReference>
<dbReference type="AlphaFoldDB" id="A0A1V6NNV6"/>
<evidence type="ECO:0000259" key="6">
    <source>
        <dbReference type="PROSITE" id="PS50048"/>
    </source>
</evidence>
<dbReference type="InterPro" id="IPR051127">
    <property type="entry name" value="Fungal_SecMet_Regulators"/>
</dbReference>
<keyword evidence="2" id="KW-0805">Transcription regulation</keyword>
<dbReference type="PROSITE" id="PS50048">
    <property type="entry name" value="ZN2_CY6_FUNGAL_2"/>
    <property type="match status" value="1"/>
</dbReference>
<dbReference type="InterPro" id="IPR039436">
    <property type="entry name" value="Asteroid_dom"/>
</dbReference>
<dbReference type="SMART" id="SM00066">
    <property type="entry name" value="GAL4"/>
    <property type="match status" value="1"/>
</dbReference>
<dbReference type="GO" id="GO:0003677">
    <property type="term" value="F:DNA binding"/>
    <property type="evidence" value="ECO:0007669"/>
    <property type="project" value="UniProtKB-KW"/>
</dbReference>